<dbReference type="GO" id="GO:0015031">
    <property type="term" value="P:protein transport"/>
    <property type="evidence" value="ECO:0007669"/>
    <property type="project" value="UniProtKB-KW"/>
</dbReference>
<keyword evidence="5" id="KW-0653">Protein transport</keyword>
<evidence type="ECO:0000256" key="3">
    <source>
        <dbReference type="ARBA" id="ARBA00022679"/>
    </source>
</evidence>
<dbReference type="GO" id="GO:0061651">
    <property type="term" value="F:Atg12 conjugating enzyme activity"/>
    <property type="evidence" value="ECO:0007669"/>
    <property type="project" value="TreeGrafter"/>
</dbReference>
<keyword evidence="6" id="KW-0072">Autophagy</keyword>
<dbReference type="PANTHER" id="PTHR14957">
    <property type="entry name" value="UBIQUITIN-LIKE-CONJUGATING ENZYME ATG10"/>
    <property type="match status" value="1"/>
</dbReference>
<dbReference type="OrthoDB" id="4089664at2759"/>
<keyword evidence="3" id="KW-0808">Transferase</keyword>
<evidence type="ECO:0000256" key="5">
    <source>
        <dbReference type="ARBA" id="ARBA00022927"/>
    </source>
</evidence>
<evidence type="ECO:0000313" key="9">
    <source>
        <dbReference type="EMBL" id="KAA6416287.1"/>
    </source>
</evidence>
<dbReference type="GO" id="GO:0000422">
    <property type="term" value="P:autophagy of mitochondrion"/>
    <property type="evidence" value="ECO:0007669"/>
    <property type="project" value="TreeGrafter"/>
</dbReference>
<protein>
    <recommendedName>
        <fullName evidence="2">Ubiquitin-like-conjugating enzyme ATG10</fullName>
    </recommendedName>
    <alternativeName>
        <fullName evidence="7">Autophagy-related protein 10</fullName>
    </alternativeName>
</protein>
<dbReference type="GO" id="GO:0000045">
    <property type="term" value="P:autophagosome assembly"/>
    <property type="evidence" value="ECO:0007669"/>
    <property type="project" value="TreeGrafter"/>
</dbReference>
<evidence type="ECO:0000313" key="10">
    <source>
        <dbReference type="Proteomes" id="UP000324767"/>
    </source>
</evidence>
<dbReference type="GO" id="GO:0005829">
    <property type="term" value="C:cytosol"/>
    <property type="evidence" value="ECO:0007669"/>
    <property type="project" value="TreeGrafter"/>
</dbReference>
<accession>A0A5M8Q4I1</accession>
<evidence type="ECO:0000256" key="2">
    <source>
        <dbReference type="ARBA" id="ARBA00021099"/>
    </source>
</evidence>
<dbReference type="Proteomes" id="UP000324767">
    <property type="component" value="Unassembled WGS sequence"/>
</dbReference>
<dbReference type="AlphaFoldDB" id="A0A5M8Q4I1"/>
<dbReference type="Pfam" id="PF03987">
    <property type="entry name" value="Autophagy_act_C"/>
    <property type="match status" value="1"/>
</dbReference>
<keyword evidence="8" id="KW-0472">Membrane</keyword>
<comment type="caution">
    <text evidence="9">The sequence shown here is derived from an EMBL/GenBank/DDBJ whole genome shotgun (WGS) entry which is preliminary data.</text>
</comment>
<feature type="transmembrane region" description="Helical" evidence="8">
    <location>
        <begin position="200"/>
        <end position="221"/>
    </location>
</feature>
<reference evidence="9 10" key="1">
    <citation type="submission" date="2019-09" db="EMBL/GenBank/DDBJ databases">
        <title>The hologenome of the rock-dwelling lichen Lasallia pustulata.</title>
        <authorList>
            <person name="Greshake Tzovaras B."/>
            <person name="Segers F."/>
            <person name="Bicker A."/>
            <person name="Dal Grande F."/>
            <person name="Otte J."/>
            <person name="Hankeln T."/>
            <person name="Schmitt I."/>
            <person name="Ebersberger I."/>
        </authorList>
    </citation>
    <scope>NUCLEOTIDE SEQUENCE [LARGE SCALE GENOMIC DNA]</scope>
    <source>
        <strain evidence="9">A1-1</strain>
    </source>
</reference>
<dbReference type="InterPro" id="IPR007135">
    <property type="entry name" value="Atg3/Atg10"/>
</dbReference>
<evidence type="ECO:0000256" key="4">
    <source>
        <dbReference type="ARBA" id="ARBA00022786"/>
    </source>
</evidence>
<gene>
    <name evidence="9" type="ORF">FRX48_01007</name>
</gene>
<organism evidence="9 10">
    <name type="scientific">Lasallia pustulata</name>
    <dbReference type="NCBI Taxonomy" id="136370"/>
    <lineage>
        <taxon>Eukaryota</taxon>
        <taxon>Fungi</taxon>
        <taxon>Dikarya</taxon>
        <taxon>Ascomycota</taxon>
        <taxon>Pezizomycotina</taxon>
        <taxon>Lecanoromycetes</taxon>
        <taxon>OSLEUM clade</taxon>
        <taxon>Umbilicariomycetidae</taxon>
        <taxon>Umbilicariales</taxon>
        <taxon>Umbilicariaceae</taxon>
        <taxon>Lasallia</taxon>
    </lineage>
</organism>
<evidence type="ECO:0000256" key="7">
    <source>
        <dbReference type="ARBA" id="ARBA00029833"/>
    </source>
</evidence>
<sequence length="223" mass="24125">MDDAHGSAPTSLQLVEAAPFLSALEFEAVCDYLVEKYQDGGWADNSLALHIQRKTGYLAITRSFSVGGAEPEQHVDILTEDMEDEDDDDAAIYHTSVTSPSPSVEYNILLSATYRVPVLYFFIRNLPANGLQCVEAVHEYLVPKQLKAGMRNVGVMGGISMGNHPITDVPAFFVHPCNTAEAMQVIIGGRSVSVQAYLHIWFGLVAGCVGLSLPIDLALGLTL</sequence>
<evidence type="ECO:0000256" key="6">
    <source>
        <dbReference type="ARBA" id="ARBA00023006"/>
    </source>
</evidence>
<name>A0A5M8Q4I1_9LECA</name>
<keyword evidence="8" id="KW-1133">Transmembrane helix</keyword>
<keyword evidence="4" id="KW-0833">Ubl conjugation pathway</keyword>
<keyword evidence="5" id="KW-0813">Transport</keyword>
<proteinExistence type="inferred from homology"/>
<dbReference type="PANTHER" id="PTHR14957:SF1">
    <property type="entry name" value="UBIQUITIN-LIKE-CONJUGATING ENZYME ATG10"/>
    <property type="match status" value="1"/>
</dbReference>
<evidence type="ECO:0000256" key="1">
    <source>
        <dbReference type="ARBA" id="ARBA00005696"/>
    </source>
</evidence>
<comment type="similarity">
    <text evidence="1">Belongs to the ATG10 family.</text>
</comment>
<dbReference type="Gene3D" id="3.30.1460.50">
    <property type="match status" value="1"/>
</dbReference>
<dbReference type="EMBL" id="VXIT01000001">
    <property type="protein sequence ID" value="KAA6416287.1"/>
    <property type="molecule type" value="Genomic_DNA"/>
</dbReference>
<dbReference type="GO" id="GO:0032446">
    <property type="term" value="P:protein modification by small protein conjugation"/>
    <property type="evidence" value="ECO:0007669"/>
    <property type="project" value="TreeGrafter"/>
</dbReference>
<evidence type="ECO:0000256" key="8">
    <source>
        <dbReference type="SAM" id="Phobius"/>
    </source>
</evidence>
<keyword evidence="8" id="KW-0812">Transmembrane</keyword>